<keyword evidence="4" id="KW-0732">Signal</keyword>
<dbReference type="InterPro" id="IPR052280">
    <property type="entry name" value="HEPACAM_domain"/>
</dbReference>
<keyword evidence="3 13" id="KW-0812">Transmembrane</keyword>
<keyword evidence="9" id="KW-0131">Cell cycle</keyword>
<dbReference type="GO" id="GO:0012505">
    <property type="term" value="C:endomembrane system"/>
    <property type="evidence" value="ECO:0007669"/>
    <property type="project" value="UniProtKB-SubCell"/>
</dbReference>
<organism evidence="15 16">
    <name type="scientific">Etheostoma spectabile</name>
    <name type="common">orangethroat darter</name>
    <dbReference type="NCBI Taxonomy" id="54343"/>
    <lineage>
        <taxon>Eukaryota</taxon>
        <taxon>Metazoa</taxon>
        <taxon>Chordata</taxon>
        <taxon>Craniata</taxon>
        <taxon>Vertebrata</taxon>
        <taxon>Euteleostomi</taxon>
        <taxon>Actinopterygii</taxon>
        <taxon>Neopterygii</taxon>
        <taxon>Teleostei</taxon>
        <taxon>Neoteleostei</taxon>
        <taxon>Acanthomorphata</taxon>
        <taxon>Eupercaria</taxon>
        <taxon>Perciformes</taxon>
        <taxon>Percoidei</taxon>
        <taxon>Percidae</taxon>
        <taxon>Etheostomatinae</taxon>
        <taxon>Etheostoma</taxon>
    </lineage>
</organism>
<feature type="domain" description="Ig-like" evidence="14">
    <location>
        <begin position="175"/>
        <end position="261"/>
    </location>
</feature>
<dbReference type="SMART" id="SM00408">
    <property type="entry name" value="IGc2"/>
    <property type="match status" value="1"/>
</dbReference>
<evidence type="ECO:0000259" key="14">
    <source>
        <dbReference type="PROSITE" id="PS50835"/>
    </source>
</evidence>
<keyword evidence="10" id="KW-0393">Immunoglobulin domain</keyword>
<evidence type="ECO:0000313" key="15">
    <source>
        <dbReference type="EMBL" id="KAA8586548.1"/>
    </source>
</evidence>
<sequence>MSDLCSPSCPVTNHAADLGGKQSLRPKMKAEQEAPSKTKIIPQIVLFMCLGSFNSGWVLAVNMTIPNSLIRGTVGGEALLSVRYNSFSIDLPVIKWQLKREKSVTVVQSIGTDIIGTLRPEYRDRILVFENGTLLLHNLRISDDGIYDVEISITDDTFTGEGSITLTVDESISRPYIHMEALSVLELSENVILNCSHDNGTRTTYRWFKGGKPLTNMTRFVLSPDQKFLTITRVLMGDDDTYSCAVENPVGNMTSLPIRLTVYRRSSLYIILSTGGIFLLITLVTVCACWTPSKKKRHPARKPLTSFYDHADLSPINPTDDVLPKMTTHNGINAVTSLYILQQKVTPPFTAVRIPPWMTHPATVLDLHHLSLTTRRATPAARTTPALLPNLMGPLPAPPTATPERSSVQTLHIASGRSDRPTVSWLWVATSCASARGLGNIIKPFSGFLQ</sequence>
<dbReference type="Proteomes" id="UP000327493">
    <property type="component" value="Chromosome 13"/>
</dbReference>
<comment type="caution">
    <text evidence="15">The sequence shown here is derived from an EMBL/GenBank/DDBJ whole genome shotgun (WGS) entry which is preliminary data.</text>
</comment>
<evidence type="ECO:0000256" key="4">
    <source>
        <dbReference type="ARBA" id="ARBA00022729"/>
    </source>
</evidence>
<feature type="transmembrane region" description="Helical" evidence="13">
    <location>
        <begin position="268"/>
        <end position="291"/>
    </location>
</feature>
<dbReference type="InterPro" id="IPR007110">
    <property type="entry name" value="Ig-like_dom"/>
</dbReference>
<dbReference type="GO" id="GO:0005737">
    <property type="term" value="C:cytoplasm"/>
    <property type="evidence" value="ECO:0007669"/>
    <property type="project" value="UniProtKB-SubCell"/>
</dbReference>
<evidence type="ECO:0000256" key="8">
    <source>
        <dbReference type="ARBA" id="ARBA00023180"/>
    </source>
</evidence>
<dbReference type="InterPro" id="IPR003598">
    <property type="entry name" value="Ig_sub2"/>
</dbReference>
<evidence type="ECO:0000256" key="5">
    <source>
        <dbReference type="ARBA" id="ARBA00022989"/>
    </source>
</evidence>
<accession>A0A5J5CVS3</accession>
<keyword evidence="16" id="KW-1185">Reference proteome</keyword>
<dbReference type="InterPro" id="IPR013106">
    <property type="entry name" value="Ig_V-set"/>
</dbReference>
<dbReference type="SMART" id="SM00409">
    <property type="entry name" value="IG"/>
    <property type="match status" value="2"/>
</dbReference>
<dbReference type="Pfam" id="PF07686">
    <property type="entry name" value="V-set"/>
    <property type="match status" value="1"/>
</dbReference>
<dbReference type="AlphaFoldDB" id="A0A5J5CVS3"/>
<evidence type="ECO:0000256" key="11">
    <source>
        <dbReference type="ARBA" id="ARBA00046288"/>
    </source>
</evidence>
<feature type="region of interest" description="Disordered" evidence="12">
    <location>
        <begin position="386"/>
        <end position="405"/>
    </location>
</feature>
<dbReference type="Gene3D" id="2.60.40.10">
    <property type="entry name" value="Immunoglobulins"/>
    <property type="match status" value="2"/>
</dbReference>
<dbReference type="InterPro" id="IPR036179">
    <property type="entry name" value="Ig-like_dom_sf"/>
</dbReference>
<name>A0A5J5CVS3_9PERO</name>
<proteinExistence type="predicted"/>
<protein>
    <recommendedName>
        <fullName evidence="14">Ig-like domain-containing protein</fullName>
    </recommendedName>
</protein>
<evidence type="ECO:0000313" key="16">
    <source>
        <dbReference type="Proteomes" id="UP000327493"/>
    </source>
</evidence>
<evidence type="ECO:0000256" key="2">
    <source>
        <dbReference type="ARBA" id="ARBA00022490"/>
    </source>
</evidence>
<evidence type="ECO:0000256" key="13">
    <source>
        <dbReference type="SAM" id="Phobius"/>
    </source>
</evidence>
<dbReference type="PANTHER" id="PTHR44888:SF2">
    <property type="entry name" value="HEPATIC AND GLIAL CELL ADHESION MOLECULE"/>
    <property type="match status" value="1"/>
</dbReference>
<gene>
    <name evidence="15" type="ORF">FQN60_000384</name>
</gene>
<evidence type="ECO:0000256" key="6">
    <source>
        <dbReference type="ARBA" id="ARBA00023136"/>
    </source>
</evidence>
<evidence type="ECO:0000256" key="1">
    <source>
        <dbReference type="ARBA" id="ARBA00004496"/>
    </source>
</evidence>
<feature type="region of interest" description="Disordered" evidence="12">
    <location>
        <begin position="16"/>
        <end position="35"/>
    </location>
</feature>
<dbReference type="InterPro" id="IPR003599">
    <property type="entry name" value="Ig_sub"/>
</dbReference>
<dbReference type="SUPFAM" id="SSF48726">
    <property type="entry name" value="Immunoglobulin"/>
    <property type="match status" value="2"/>
</dbReference>
<dbReference type="PROSITE" id="PS50835">
    <property type="entry name" value="IG_LIKE"/>
    <property type="match status" value="1"/>
</dbReference>
<evidence type="ECO:0000256" key="10">
    <source>
        <dbReference type="ARBA" id="ARBA00023319"/>
    </source>
</evidence>
<dbReference type="Pfam" id="PF13895">
    <property type="entry name" value="Ig_2"/>
    <property type="match status" value="1"/>
</dbReference>
<keyword evidence="7" id="KW-1015">Disulfide bond</keyword>
<evidence type="ECO:0000256" key="12">
    <source>
        <dbReference type="SAM" id="MobiDB-lite"/>
    </source>
</evidence>
<evidence type="ECO:0000256" key="3">
    <source>
        <dbReference type="ARBA" id="ARBA00022692"/>
    </source>
</evidence>
<reference evidence="15 16" key="1">
    <citation type="submission" date="2019-08" db="EMBL/GenBank/DDBJ databases">
        <title>A chromosome-level genome assembly, high-density linkage maps, and genome scans reveal the genomic architecture of hybrid incompatibilities underlying speciation via character displacement in darters (Percidae: Etheostominae).</title>
        <authorList>
            <person name="Moran R.L."/>
            <person name="Catchen J.M."/>
            <person name="Fuller R.C."/>
        </authorList>
    </citation>
    <scope>NUCLEOTIDE SEQUENCE [LARGE SCALE GENOMIC DNA]</scope>
    <source>
        <strain evidence="15">EspeVRDwgs_2016</strain>
        <tissue evidence="15">Muscle</tissue>
    </source>
</reference>
<keyword evidence="8" id="KW-0325">Glycoprotein</keyword>
<keyword evidence="2" id="KW-0963">Cytoplasm</keyword>
<keyword evidence="5 13" id="KW-1133">Transmembrane helix</keyword>
<dbReference type="EMBL" id="VOFY01000013">
    <property type="protein sequence ID" value="KAA8586548.1"/>
    <property type="molecule type" value="Genomic_DNA"/>
</dbReference>
<dbReference type="PANTHER" id="PTHR44888">
    <property type="entry name" value="HEPACAM FAMILY MEMBER 2-RELATED"/>
    <property type="match status" value="1"/>
</dbReference>
<evidence type="ECO:0000256" key="9">
    <source>
        <dbReference type="ARBA" id="ARBA00023306"/>
    </source>
</evidence>
<keyword evidence="6 13" id="KW-0472">Membrane</keyword>
<evidence type="ECO:0000256" key="7">
    <source>
        <dbReference type="ARBA" id="ARBA00023157"/>
    </source>
</evidence>
<comment type="subcellular location">
    <subcellularLocation>
        <location evidence="1">Cytoplasm</location>
    </subcellularLocation>
    <subcellularLocation>
        <location evidence="11">Endomembrane system</location>
        <topology evidence="11">Single-pass type I membrane protein</topology>
    </subcellularLocation>
</comment>
<dbReference type="InterPro" id="IPR013783">
    <property type="entry name" value="Ig-like_fold"/>
</dbReference>